<reference evidence="1" key="1">
    <citation type="journal article" date="2014" name="Front. Microbiol.">
        <title>High frequency of phylogenetically diverse reductive dehalogenase-homologous genes in deep subseafloor sedimentary metagenomes.</title>
        <authorList>
            <person name="Kawai M."/>
            <person name="Futagami T."/>
            <person name="Toyoda A."/>
            <person name="Takaki Y."/>
            <person name="Nishi S."/>
            <person name="Hori S."/>
            <person name="Arai W."/>
            <person name="Tsubouchi T."/>
            <person name="Morono Y."/>
            <person name="Uchiyama I."/>
            <person name="Ito T."/>
            <person name="Fujiyama A."/>
            <person name="Inagaki F."/>
            <person name="Takami H."/>
        </authorList>
    </citation>
    <scope>NUCLEOTIDE SEQUENCE</scope>
    <source>
        <strain evidence="1">Expedition CK06-06</strain>
    </source>
</reference>
<comment type="caution">
    <text evidence="1">The sequence shown here is derived from an EMBL/GenBank/DDBJ whole genome shotgun (WGS) entry which is preliminary data.</text>
</comment>
<dbReference type="EMBL" id="BART01036468">
    <property type="protein sequence ID" value="GAH11254.1"/>
    <property type="molecule type" value="Genomic_DNA"/>
</dbReference>
<organism evidence="1">
    <name type="scientific">marine sediment metagenome</name>
    <dbReference type="NCBI Taxonomy" id="412755"/>
    <lineage>
        <taxon>unclassified sequences</taxon>
        <taxon>metagenomes</taxon>
        <taxon>ecological metagenomes</taxon>
    </lineage>
</organism>
<dbReference type="AlphaFoldDB" id="X1E252"/>
<accession>X1E252</accession>
<evidence type="ECO:0000313" key="1">
    <source>
        <dbReference type="EMBL" id="GAH11254.1"/>
    </source>
</evidence>
<feature type="non-terminal residue" evidence="1">
    <location>
        <position position="129"/>
    </location>
</feature>
<proteinExistence type="predicted"/>
<sequence length="129" mass="15090">MKMRTIVFCTALAVCSLTHGSQQKTSQQKTKGIISVMYPHWDPREMFNVKKPKINPLSKKQIKNIRKKWKKEHNTPDPKELQNRLVLIEAINTILKQPREKAYDCSKKEALKLMYNKLPSCLNQARLEI</sequence>
<name>X1E252_9ZZZZ</name>
<gene>
    <name evidence="1" type="ORF">S01H4_61486</name>
</gene>
<protein>
    <submittedName>
        <fullName evidence="1">Uncharacterized protein</fullName>
    </submittedName>
</protein>